<evidence type="ECO:0000256" key="4">
    <source>
        <dbReference type="SAM" id="SignalP"/>
    </source>
</evidence>
<dbReference type="PANTHER" id="PTHR30290">
    <property type="entry name" value="PERIPLASMIC BINDING COMPONENT OF ABC TRANSPORTER"/>
    <property type="match status" value="1"/>
</dbReference>
<comment type="similarity">
    <text evidence="1">Belongs to the bacterial solute-binding protein 5 family.</text>
</comment>
<dbReference type="PANTHER" id="PTHR30290:SF9">
    <property type="entry name" value="OLIGOPEPTIDE-BINDING PROTEIN APPA"/>
    <property type="match status" value="1"/>
</dbReference>
<evidence type="ECO:0000313" key="7">
    <source>
        <dbReference type="Proteomes" id="UP000249633"/>
    </source>
</evidence>
<organism evidence="6 7">
    <name type="scientific">Roseateles depolymerans</name>
    <dbReference type="NCBI Taxonomy" id="76731"/>
    <lineage>
        <taxon>Bacteria</taxon>
        <taxon>Pseudomonadati</taxon>
        <taxon>Pseudomonadota</taxon>
        <taxon>Betaproteobacteria</taxon>
        <taxon>Burkholderiales</taxon>
        <taxon>Sphaerotilaceae</taxon>
        <taxon>Roseateles</taxon>
    </lineage>
</organism>
<dbReference type="GO" id="GO:0043190">
    <property type="term" value="C:ATP-binding cassette (ABC) transporter complex"/>
    <property type="evidence" value="ECO:0007669"/>
    <property type="project" value="InterPro"/>
</dbReference>
<dbReference type="GO" id="GO:0015833">
    <property type="term" value="P:peptide transport"/>
    <property type="evidence" value="ECO:0007669"/>
    <property type="project" value="TreeGrafter"/>
</dbReference>
<proteinExistence type="inferred from homology"/>
<keyword evidence="2" id="KW-0813">Transport</keyword>
<evidence type="ECO:0000256" key="1">
    <source>
        <dbReference type="ARBA" id="ARBA00005695"/>
    </source>
</evidence>
<evidence type="ECO:0000259" key="5">
    <source>
        <dbReference type="Pfam" id="PF00496"/>
    </source>
</evidence>
<dbReference type="Gene3D" id="3.10.105.10">
    <property type="entry name" value="Dipeptide-binding Protein, Domain 3"/>
    <property type="match status" value="1"/>
</dbReference>
<keyword evidence="3 4" id="KW-0732">Signal</keyword>
<feature type="domain" description="Solute-binding protein family 5" evidence="5">
    <location>
        <begin position="61"/>
        <end position="438"/>
    </location>
</feature>
<sequence>MKRLFATVLLGLSLAAQGQTLRWASQGDPQTLDPHSQNETMTNMVNAEFYERLTSRDPKLQLVPGLATEWTQTGPLTWRFRLRPGVRFHDGTPFTADDVVFSIQRAKEPTSMIAVYANAVGTPRKVDELTVDFQLDRPNPIFLQHIDQLWIMSRKWCITHRVLRPLDFKGKEESFAALNANGTGPFMLVSRQPGVKTVYRRNPNWWGRFVGNVQEVVYTPIANDATRLAALISGELDMVLDPAPRDLARLRGTAGLQVVDGPENRLVFIGMDQSRDKLLYGSAPDGKNPFKDVRVRRALYQAIDIEAIRTRLMSGQSQPTGGLTPSSLASFDDPALQARLPFDLAAARRLMAEAGYAKGFEVTLDCPNNRYVNDEKICAALAAMWAQLQVRVRVNAMPRVQYFPKLEKYDTSLYLYGWGGSLTDAESVLTPLLRSRGAQGVGFYNFGGFVNAKADAAAAQSSVELDPAKREAQIRTALTALREQVNVIPLHRQVIPWAARQGVGLVHRPDNWLEAAWVRMPAR</sequence>
<dbReference type="GO" id="GO:1904680">
    <property type="term" value="F:peptide transmembrane transporter activity"/>
    <property type="evidence" value="ECO:0007669"/>
    <property type="project" value="TreeGrafter"/>
</dbReference>
<dbReference type="GO" id="GO:0030288">
    <property type="term" value="C:outer membrane-bounded periplasmic space"/>
    <property type="evidence" value="ECO:0007669"/>
    <property type="project" value="UniProtKB-ARBA"/>
</dbReference>
<protein>
    <submittedName>
        <fullName evidence="6">ABC transporter substrate-binding protein</fullName>
    </submittedName>
</protein>
<feature type="chain" id="PRO_5016157861" evidence="4">
    <location>
        <begin position="19"/>
        <end position="523"/>
    </location>
</feature>
<dbReference type="SUPFAM" id="SSF53850">
    <property type="entry name" value="Periplasmic binding protein-like II"/>
    <property type="match status" value="1"/>
</dbReference>
<dbReference type="CDD" id="cd08498">
    <property type="entry name" value="PBP2_NikA_DppA_OppA_like_2"/>
    <property type="match status" value="1"/>
</dbReference>
<name>A0A2W5FW11_9BURK</name>
<dbReference type="Proteomes" id="UP000249633">
    <property type="component" value="Unassembled WGS sequence"/>
</dbReference>
<dbReference type="PIRSF" id="PIRSF002741">
    <property type="entry name" value="MppA"/>
    <property type="match status" value="1"/>
</dbReference>
<dbReference type="AlphaFoldDB" id="A0A2W5FW11"/>
<reference evidence="6 7" key="1">
    <citation type="submission" date="2017-08" db="EMBL/GenBank/DDBJ databases">
        <title>Infants hospitalized years apart are colonized by the same room-sourced microbial strains.</title>
        <authorList>
            <person name="Brooks B."/>
            <person name="Olm M.R."/>
            <person name="Firek B.A."/>
            <person name="Baker R."/>
            <person name="Thomas B.C."/>
            <person name="Morowitz M.J."/>
            <person name="Banfield J.F."/>
        </authorList>
    </citation>
    <scope>NUCLEOTIDE SEQUENCE [LARGE SCALE GENOMIC DNA]</scope>
    <source>
        <strain evidence="6">S2_012_000_R2_81</strain>
    </source>
</reference>
<dbReference type="Gene3D" id="3.40.190.10">
    <property type="entry name" value="Periplasmic binding protein-like II"/>
    <property type="match status" value="1"/>
</dbReference>
<dbReference type="EMBL" id="QFOD01000003">
    <property type="protein sequence ID" value="PZP35252.1"/>
    <property type="molecule type" value="Genomic_DNA"/>
</dbReference>
<comment type="caution">
    <text evidence="6">The sequence shown here is derived from an EMBL/GenBank/DDBJ whole genome shotgun (WGS) entry which is preliminary data.</text>
</comment>
<evidence type="ECO:0000313" key="6">
    <source>
        <dbReference type="EMBL" id="PZP35252.1"/>
    </source>
</evidence>
<accession>A0A2W5FW11</accession>
<dbReference type="InterPro" id="IPR030678">
    <property type="entry name" value="Peptide/Ni-bd"/>
</dbReference>
<evidence type="ECO:0000256" key="2">
    <source>
        <dbReference type="ARBA" id="ARBA00022448"/>
    </source>
</evidence>
<dbReference type="InterPro" id="IPR000914">
    <property type="entry name" value="SBP_5_dom"/>
</dbReference>
<gene>
    <name evidence="6" type="ORF">DI603_04440</name>
</gene>
<evidence type="ECO:0000256" key="3">
    <source>
        <dbReference type="ARBA" id="ARBA00022729"/>
    </source>
</evidence>
<feature type="signal peptide" evidence="4">
    <location>
        <begin position="1"/>
        <end position="18"/>
    </location>
</feature>
<dbReference type="Pfam" id="PF00496">
    <property type="entry name" value="SBP_bac_5"/>
    <property type="match status" value="1"/>
</dbReference>
<dbReference type="InterPro" id="IPR039424">
    <property type="entry name" value="SBP_5"/>
</dbReference>